<dbReference type="Proteomes" id="UP000287033">
    <property type="component" value="Unassembled WGS sequence"/>
</dbReference>
<accession>A0A401SVH7</accession>
<evidence type="ECO:0000313" key="1">
    <source>
        <dbReference type="EMBL" id="GCC34407.1"/>
    </source>
</evidence>
<name>A0A401SVH7_CHIPU</name>
<reference evidence="1 2" key="1">
    <citation type="journal article" date="2018" name="Nat. Ecol. Evol.">
        <title>Shark genomes provide insights into elasmobranch evolution and the origin of vertebrates.</title>
        <authorList>
            <person name="Hara Y"/>
            <person name="Yamaguchi K"/>
            <person name="Onimaru K"/>
            <person name="Kadota M"/>
            <person name="Koyanagi M"/>
            <person name="Keeley SD"/>
            <person name="Tatsumi K"/>
            <person name="Tanaka K"/>
            <person name="Motone F"/>
            <person name="Kageyama Y"/>
            <person name="Nozu R"/>
            <person name="Adachi N"/>
            <person name="Nishimura O"/>
            <person name="Nakagawa R"/>
            <person name="Tanegashima C"/>
            <person name="Kiyatake I"/>
            <person name="Matsumoto R"/>
            <person name="Murakumo K"/>
            <person name="Nishida K"/>
            <person name="Terakita A"/>
            <person name="Kuratani S"/>
            <person name="Sato K"/>
            <person name="Hyodo S Kuraku.S."/>
        </authorList>
    </citation>
    <scope>NUCLEOTIDE SEQUENCE [LARGE SCALE GENOMIC DNA]</scope>
</reference>
<proteinExistence type="predicted"/>
<dbReference type="AlphaFoldDB" id="A0A401SVH7"/>
<organism evidence="1 2">
    <name type="scientific">Chiloscyllium punctatum</name>
    <name type="common">Brownbanded bambooshark</name>
    <name type="synonym">Hemiscyllium punctatum</name>
    <dbReference type="NCBI Taxonomy" id="137246"/>
    <lineage>
        <taxon>Eukaryota</taxon>
        <taxon>Metazoa</taxon>
        <taxon>Chordata</taxon>
        <taxon>Craniata</taxon>
        <taxon>Vertebrata</taxon>
        <taxon>Chondrichthyes</taxon>
        <taxon>Elasmobranchii</taxon>
        <taxon>Galeomorphii</taxon>
        <taxon>Galeoidea</taxon>
        <taxon>Orectolobiformes</taxon>
        <taxon>Hemiscylliidae</taxon>
        <taxon>Chiloscyllium</taxon>
    </lineage>
</organism>
<comment type="caution">
    <text evidence="1">The sequence shown here is derived from an EMBL/GenBank/DDBJ whole genome shotgun (WGS) entry which is preliminary data.</text>
</comment>
<protein>
    <submittedName>
        <fullName evidence="1">Uncharacterized protein</fullName>
    </submittedName>
</protein>
<sequence length="200" mass="21748">MPTQKGRGKWRIRETLSPGFGLFNDDDDDDDDRSGLIEECRRRRRRCTEAAEYCDFSLSLSLPVVVHLPIGAASENDSKSVWSSSGLTVTEAETGVRRSCCVCGREREGGSAEDGERADALQRRCLRGVELSGRERHGCWSANTTVRTAHPLCVCVCLGQSSQHSATPAARTACGLSRSVQEEIAAAPHTHTHTTASSRS</sequence>
<evidence type="ECO:0000313" key="2">
    <source>
        <dbReference type="Proteomes" id="UP000287033"/>
    </source>
</evidence>
<dbReference type="EMBL" id="BEZZ01000595">
    <property type="protein sequence ID" value="GCC34407.1"/>
    <property type="molecule type" value="Genomic_DNA"/>
</dbReference>
<gene>
    <name evidence="1" type="ORF">chiPu_0012880</name>
</gene>
<keyword evidence="2" id="KW-1185">Reference proteome</keyword>